<feature type="compositionally biased region" description="Low complexity" evidence="1">
    <location>
        <begin position="33"/>
        <end position="47"/>
    </location>
</feature>
<gene>
    <name evidence="2" type="ORF">P171DRAFT_372841</name>
</gene>
<feature type="region of interest" description="Disordered" evidence="1">
    <location>
        <begin position="96"/>
        <end position="123"/>
    </location>
</feature>
<evidence type="ECO:0000256" key="1">
    <source>
        <dbReference type="SAM" id="MobiDB-lite"/>
    </source>
</evidence>
<comment type="caution">
    <text evidence="2">The sequence shown here is derived from an EMBL/GenBank/DDBJ whole genome shotgun (WGS) entry which is preliminary data.</text>
</comment>
<organism evidence="2 3">
    <name type="scientific">Karstenula rhodostoma CBS 690.94</name>
    <dbReference type="NCBI Taxonomy" id="1392251"/>
    <lineage>
        <taxon>Eukaryota</taxon>
        <taxon>Fungi</taxon>
        <taxon>Dikarya</taxon>
        <taxon>Ascomycota</taxon>
        <taxon>Pezizomycotina</taxon>
        <taxon>Dothideomycetes</taxon>
        <taxon>Pleosporomycetidae</taxon>
        <taxon>Pleosporales</taxon>
        <taxon>Massarineae</taxon>
        <taxon>Didymosphaeriaceae</taxon>
        <taxon>Karstenula</taxon>
    </lineage>
</organism>
<feature type="region of interest" description="Disordered" evidence="1">
    <location>
        <begin position="1"/>
        <end position="53"/>
    </location>
</feature>
<dbReference type="Proteomes" id="UP000799764">
    <property type="component" value="Unassembled WGS sequence"/>
</dbReference>
<keyword evidence="3" id="KW-1185">Reference proteome</keyword>
<dbReference type="AlphaFoldDB" id="A0A9P4P654"/>
<sequence>MAKKLRRSVEKASAKIRPGKEGVALDRGFTQHSSSSDYASSSGDSGSKPYANRTRRITNDGILELKASPFKVGPAKVPSKEHRRRVSMKLPIKVSTPQRVSARPSTQHMHSVSFSTDDSAAPPYEAEERELEYKHRHIFVGTASLDDFLEILEITPTYSTTKRQVVKAFGILACVEQVHARQSSISSDGWNFVTRTTHDDILTHTDYLTEAHVKLGSISLGKFLGKIPFDDKGEIAAIKVVDAFCLASHLDGEATYGAQSKAKAFRSWYVRENAAKQDS</sequence>
<protein>
    <submittedName>
        <fullName evidence="2">Uncharacterized protein</fullName>
    </submittedName>
</protein>
<evidence type="ECO:0000313" key="2">
    <source>
        <dbReference type="EMBL" id="KAF2437937.1"/>
    </source>
</evidence>
<proteinExistence type="predicted"/>
<accession>A0A9P4P654</accession>
<feature type="compositionally biased region" description="Basic and acidic residues" evidence="1">
    <location>
        <begin position="7"/>
        <end position="24"/>
    </location>
</feature>
<dbReference type="EMBL" id="MU001514">
    <property type="protein sequence ID" value="KAF2437937.1"/>
    <property type="molecule type" value="Genomic_DNA"/>
</dbReference>
<evidence type="ECO:0000313" key="3">
    <source>
        <dbReference type="Proteomes" id="UP000799764"/>
    </source>
</evidence>
<feature type="compositionally biased region" description="Polar residues" evidence="1">
    <location>
        <begin position="96"/>
        <end position="118"/>
    </location>
</feature>
<dbReference type="OrthoDB" id="3786670at2759"/>
<reference evidence="2" key="1">
    <citation type="journal article" date="2020" name="Stud. Mycol.">
        <title>101 Dothideomycetes genomes: a test case for predicting lifestyles and emergence of pathogens.</title>
        <authorList>
            <person name="Haridas S."/>
            <person name="Albert R."/>
            <person name="Binder M."/>
            <person name="Bloem J."/>
            <person name="Labutti K."/>
            <person name="Salamov A."/>
            <person name="Andreopoulos B."/>
            <person name="Baker S."/>
            <person name="Barry K."/>
            <person name="Bills G."/>
            <person name="Bluhm B."/>
            <person name="Cannon C."/>
            <person name="Castanera R."/>
            <person name="Culley D."/>
            <person name="Daum C."/>
            <person name="Ezra D."/>
            <person name="Gonzalez J."/>
            <person name="Henrissat B."/>
            <person name="Kuo A."/>
            <person name="Liang C."/>
            <person name="Lipzen A."/>
            <person name="Lutzoni F."/>
            <person name="Magnuson J."/>
            <person name="Mondo S."/>
            <person name="Nolan M."/>
            <person name="Ohm R."/>
            <person name="Pangilinan J."/>
            <person name="Park H.-J."/>
            <person name="Ramirez L."/>
            <person name="Alfaro M."/>
            <person name="Sun H."/>
            <person name="Tritt A."/>
            <person name="Yoshinaga Y."/>
            <person name="Zwiers L.-H."/>
            <person name="Turgeon B."/>
            <person name="Goodwin S."/>
            <person name="Spatafora J."/>
            <person name="Crous P."/>
            <person name="Grigoriev I."/>
        </authorList>
    </citation>
    <scope>NUCLEOTIDE SEQUENCE</scope>
    <source>
        <strain evidence="2">CBS 690.94</strain>
    </source>
</reference>
<name>A0A9P4P654_9PLEO</name>